<dbReference type="STRING" id="102285.A0A0R3T1K7"/>
<evidence type="ECO:0000256" key="9">
    <source>
        <dbReference type="ARBA" id="ARBA00023310"/>
    </source>
</evidence>
<dbReference type="InterPro" id="IPR006808">
    <property type="entry name" value="ATP_synth_F0_gsu_mt"/>
</dbReference>
<organism evidence="12">
    <name type="scientific">Rodentolepis nana</name>
    <name type="common">Dwarf tapeworm</name>
    <name type="synonym">Hymenolepis nana</name>
    <dbReference type="NCBI Taxonomy" id="102285"/>
    <lineage>
        <taxon>Eukaryota</taxon>
        <taxon>Metazoa</taxon>
        <taxon>Spiralia</taxon>
        <taxon>Lophotrochozoa</taxon>
        <taxon>Platyhelminthes</taxon>
        <taxon>Cestoda</taxon>
        <taxon>Eucestoda</taxon>
        <taxon>Cyclophyllidea</taxon>
        <taxon>Hymenolepididae</taxon>
        <taxon>Rodentolepis</taxon>
    </lineage>
</organism>
<comment type="similarity">
    <text evidence="2">Belongs to the ATPase g subunit family.</text>
</comment>
<dbReference type="AlphaFoldDB" id="A0A0R3T1K7"/>
<evidence type="ECO:0000256" key="5">
    <source>
        <dbReference type="ARBA" id="ARBA00022781"/>
    </source>
</evidence>
<keyword evidence="5" id="KW-0375">Hydrogen ion transport</keyword>
<evidence type="ECO:0000256" key="1">
    <source>
        <dbReference type="ARBA" id="ARBA00004325"/>
    </source>
</evidence>
<keyword evidence="9" id="KW-0066">ATP synthesis</keyword>
<dbReference type="OrthoDB" id="437at2759"/>
<dbReference type="GO" id="GO:0031966">
    <property type="term" value="C:mitochondrial membrane"/>
    <property type="evidence" value="ECO:0007669"/>
    <property type="project" value="UniProtKB-SubCell"/>
</dbReference>
<gene>
    <name evidence="10" type="ORF">HNAJ_LOCUS763</name>
</gene>
<keyword evidence="11" id="KW-1185">Reference proteome</keyword>
<keyword evidence="7" id="KW-0496">Mitochondrion</keyword>
<dbReference type="Pfam" id="PF04718">
    <property type="entry name" value="ATP-synt_G"/>
    <property type="match status" value="1"/>
</dbReference>
<evidence type="ECO:0000256" key="3">
    <source>
        <dbReference type="ARBA" id="ARBA00022448"/>
    </source>
</evidence>
<evidence type="ECO:0000256" key="6">
    <source>
        <dbReference type="ARBA" id="ARBA00023065"/>
    </source>
</evidence>
<dbReference type="GO" id="GO:0015078">
    <property type="term" value="F:proton transmembrane transporter activity"/>
    <property type="evidence" value="ECO:0007669"/>
    <property type="project" value="InterPro"/>
</dbReference>
<evidence type="ECO:0000256" key="4">
    <source>
        <dbReference type="ARBA" id="ARBA00022547"/>
    </source>
</evidence>
<dbReference type="PANTHER" id="PTHR12386">
    <property type="entry name" value="ATP SYNTHASE SUBUNIT"/>
    <property type="match status" value="1"/>
</dbReference>
<dbReference type="Proteomes" id="UP000278807">
    <property type="component" value="Unassembled WGS sequence"/>
</dbReference>
<dbReference type="GO" id="GO:0015986">
    <property type="term" value="P:proton motive force-driven ATP synthesis"/>
    <property type="evidence" value="ECO:0007669"/>
    <property type="project" value="InterPro"/>
</dbReference>
<keyword evidence="8" id="KW-0472">Membrane</keyword>
<reference evidence="12" key="1">
    <citation type="submission" date="2017-02" db="UniProtKB">
        <authorList>
            <consortium name="WormBaseParasite"/>
        </authorList>
    </citation>
    <scope>IDENTIFICATION</scope>
</reference>
<evidence type="ECO:0000256" key="2">
    <source>
        <dbReference type="ARBA" id="ARBA00005699"/>
    </source>
</evidence>
<evidence type="ECO:0000313" key="11">
    <source>
        <dbReference type="Proteomes" id="UP000278807"/>
    </source>
</evidence>
<keyword evidence="4" id="KW-0138">CF(0)</keyword>
<comment type="subcellular location">
    <subcellularLocation>
        <location evidence="1">Mitochondrion membrane</location>
    </subcellularLocation>
</comment>
<reference evidence="10 11" key="2">
    <citation type="submission" date="2018-11" db="EMBL/GenBank/DDBJ databases">
        <authorList>
            <consortium name="Pathogen Informatics"/>
        </authorList>
    </citation>
    <scope>NUCLEOTIDE SEQUENCE [LARGE SCALE GENOMIC DNA]</scope>
</reference>
<evidence type="ECO:0000256" key="8">
    <source>
        <dbReference type="ARBA" id="ARBA00023136"/>
    </source>
</evidence>
<keyword evidence="3" id="KW-0813">Transport</keyword>
<dbReference type="GO" id="GO:0045259">
    <property type="term" value="C:proton-transporting ATP synthase complex"/>
    <property type="evidence" value="ECO:0007669"/>
    <property type="project" value="UniProtKB-KW"/>
</dbReference>
<evidence type="ECO:0000313" key="12">
    <source>
        <dbReference type="WBParaSite" id="HNAJ_0000076301-mRNA-1"/>
    </source>
</evidence>
<keyword evidence="6" id="KW-0406">Ion transport</keyword>
<accession>A0A0R3T1K7</accession>
<dbReference type="EMBL" id="UZAE01000240">
    <property type="protein sequence ID" value="VDN96622.1"/>
    <property type="molecule type" value="Genomic_DNA"/>
</dbReference>
<proteinExistence type="inferred from homology"/>
<evidence type="ECO:0000313" key="10">
    <source>
        <dbReference type="EMBL" id="VDN96622.1"/>
    </source>
</evidence>
<sequence>MAKLLKGLVDATPKYAGLIFRFSMDKGRPAVAKFYRYAKVELRPPTMNELTPAVEEGKSIISFFKTGAWKQKSVKEFALDTVVAVEVLMWFFVGEIIGRRSLIGYKKVKGAYIVSH</sequence>
<name>A0A0R3T1K7_RODNA</name>
<protein>
    <submittedName>
        <fullName evidence="12">ATP synthase subunit</fullName>
    </submittedName>
</protein>
<evidence type="ECO:0000256" key="7">
    <source>
        <dbReference type="ARBA" id="ARBA00023128"/>
    </source>
</evidence>
<dbReference type="WBParaSite" id="HNAJ_0000076301-mRNA-1">
    <property type="protein sequence ID" value="HNAJ_0000076301-mRNA-1"/>
    <property type="gene ID" value="HNAJ_0000076301"/>
</dbReference>